<sequence>MVSFVSSNFTKPLSKENSSSANGSTGASDGPEHIVSQSVDGEARNDGVLASSNERGTDCRLANNVDGSSSNLDIASSHWRGGNFFDL</sequence>
<feature type="compositionally biased region" description="Low complexity" evidence="1">
    <location>
        <begin position="17"/>
        <end position="28"/>
    </location>
</feature>
<keyword evidence="3" id="KW-1185">Reference proteome</keyword>
<proteinExistence type="predicted"/>
<reference evidence="2 3" key="2">
    <citation type="submission" date="2020-07" db="EMBL/GenBank/DDBJ databases">
        <title>Genome assembly of wild tea tree DASZ reveals pedigree and selection history of tea varieties.</title>
        <authorList>
            <person name="Zhang W."/>
        </authorList>
    </citation>
    <scope>NUCLEOTIDE SEQUENCE [LARGE SCALE GENOMIC DNA]</scope>
    <source>
        <strain evidence="3">cv. G240</strain>
        <tissue evidence="2">Leaf</tissue>
    </source>
</reference>
<organism evidence="2 3">
    <name type="scientific">Camellia sinensis</name>
    <name type="common">Tea plant</name>
    <name type="synonym">Thea sinensis</name>
    <dbReference type="NCBI Taxonomy" id="4442"/>
    <lineage>
        <taxon>Eukaryota</taxon>
        <taxon>Viridiplantae</taxon>
        <taxon>Streptophyta</taxon>
        <taxon>Embryophyta</taxon>
        <taxon>Tracheophyta</taxon>
        <taxon>Spermatophyta</taxon>
        <taxon>Magnoliopsida</taxon>
        <taxon>eudicotyledons</taxon>
        <taxon>Gunneridae</taxon>
        <taxon>Pentapetalae</taxon>
        <taxon>asterids</taxon>
        <taxon>Ericales</taxon>
        <taxon>Theaceae</taxon>
        <taxon>Camellia</taxon>
    </lineage>
</organism>
<dbReference type="Proteomes" id="UP000593564">
    <property type="component" value="Unassembled WGS sequence"/>
</dbReference>
<gene>
    <name evidence="2" type="ORF">HYC85_009139</name>
</gene>
<feature type="region of interest" description="Disordered" evidence="1">
    <location>
        <begin position="1"/>
        <end position="61"/>
    </location>
</feature>
<accession>A0A7J7HF14</accession>
<dbReference type="AlphaFoldDB" id="A0A7J7HF14"/>
<evidence type="ECO:0000313" key="2">
    <source>
        <dbReference type="EMBL" id="KAF5951195.1"/>
    </source>
</evidence>
<comment type="caution">
    <text evidence="2">The sequence shown here is derived from an EMBL/GenBank/DDBJ whole genome shotgun (WGS) entry which is preliminary data.</text>
</comment>
<protein>
    <submittedName>
        <fullName evidence="2">Uncharacterized protein</fullName>
    </submittedName>
</protein>
<reference evidence="3" key="1">
    <citation type="journal article" date="2020" name="Nat. Commun.">
        <title>Genome assembly of wild tea tree DASZ reveals pedigree and selection history of tea varieties.</title>
        <authorList>
            <person name="Zhang W."/>
            <person name="Zhang Y."/>
            <person name="Qiu H."/>
            <person name="Guo Y."/>
            <person name="Wan H."/>
            <person name="Zhang X."/>
            <person name="Scossa F."/>
            <person name="Alseekh S."/>
            <person name="Zhang Q."/>
            <person name="Wang P."/>
            <person name="Xu L."/>
            <person name="Schmidt M.H."/>
            <person name="Jia X."/>
            <person name="Li D."/>
            <person name="Zhu A."/>
            <person name="Guo F."/>
            <person name="Chen W."/>
            <person name="Ni D."/>
            <person name="Usadel B."/>
            <person name="Fernie A.R."/>
            <person name="Wen W."/>
        </authorList>
    </citation>
    <scope>NUCLEOTIDE SEQUENCE [LARGE SCALE GENOMIC DNA]</scope>
    <source>
        <strain evidence="3">cv. G240</strain>
    </source>
</reference>
<name>A0A7J7HF14_CAMSI</name>
<dbReference type="EMBL" id="JACBKZ010000004">
    <property type="protein sequence ID" value="KAF5951195.1"/>
    <property type="molecule type" value="Genomic_DNA"/>
</dbReference>
<evidence type="ECO:0000256" key="1">
    <source>
        <dbReference type="SAM" id="MobiDB-lite"/>
    </source>
</evidence>
<evidence type="ECO:0000313" key="3">
    <source>
        <dbReference type="Proteomes" id="UP000593564"/>
    </source>
</evidence>
<feature type="compositionally biased region" description="Polar residues" evidence="1">
    <location>
        <begin position="1"/>
        <end position="11"/>
    </location>
</feature>